<dbReference type="RefSeq" id="WP_374052830.1">
    <property type="nucleotide sequence ID" value="NZ_AP028978.1"/>
</dbReference>
<dbReference type="Gene3D" id="1.20.1720.10">
    <property type="entry name" value="Multidrug resistance protein D"/>
    <property type="match status" value="1"/>
</dbReference>
<evidence type="ECO:0000313" key="6">
    <source>
        <dbReference type="EMBL" id="BET95963.1"/>
    </source>
</evidence>
<feature type="transmembrane region" description="Helical" evidence="5">
    <location>
        <begin position="102"/>
        <end position="124"/>
    </location>
</feature>
<evidence type="ECO:0000256" key="3">
    <source>
        <dbReference type="ARBA" id="ARBA00022989"/>
    </source>
</evidence>
<dbReference type="InterPro" id="IPR036259">
    <property type="entry name" value="MFS_trans_sf"/>
</dbReference>
<feature type="transmembrane region" description="Helical" evidence="5">
    <location>
        <begin position="353"/>
        <end position="373"/>
    </location>
</feature>
<feature type="transmembrane region" description="Helical" evidence="5">
    <location>
        <begin position="302"/>
        <end position="321"/>
    </location>
</feature>
<protein>
    <submittedName>
        <fullName evidence="6">MFS transporter</fullName>
    </submittedName>
</protein>
<keyword evidence="2 5" id="KW-0812">Transmembrane</keyword>
<accession>A0ABN7C093</accession>
<feature type="transmembrane region" description="Helical" evidence="5">
    <location>
        <begin position="443"/>
        <end position="463"/>
    </location>
</feature>
<feature type="transmembrane region" description="Helical" evidence="5">
    <location>
        <begin position="228"/>
        <end position="245"/>
    </location>
</feature>
<dbReference type="CDD" id="cd17321">
    <property type="entry name" value="MFS_MMR_MDR_like"/>
    <property type="match status" value="1"/>
</dbReference>
<dbReference type="Gene3D" id="1.20.1250.20">
    <property type="entry name" value="MFS general substrate transporter like domains"/>
    <property type="match status" value="1"/>
</dbReference>
<comment type="subcellular location">
    <subcellularLocation>
        <location evidence="1">Membrane</location>
        <topology evidence="1">Multi-pass membrane protein</topology>
    </subcellularLocation>
</comment>
<evidence type="ECO:0000256" key="4">
    <source>
        <dbReference type="ARBA" id="ARBA00023136"/>
    </source>
</evidence>
<reference evidence="6 7" key="1">
    <citation type="submission" date="2023-10" db="EMBL/GenBank/DDBJ databases">
        <title>Xenorhabdus taiwanensis sp. nov., a symbiotic bacterium associated with the entomopathogenic nematode Steinernema taiwanensis.</title>
        <authorList>
            <person name="Tseng C.T."/>
            <person name="Shu H.Y."/>
            <person name="Chen M.H."/>
            <person name="Fang Y.J."/>
            <person name="Wu T.L."/>
            <person name="Lin Y.C."/>
            <person name="Huang C.J."/>
        </authorList>
    </citation>
    <scope>NUCLEOTIDE SEQUENCE [LARGE SCALE GENOMIC DNA]</scope>
    <source>
        <strain evidence="6 7">TCT-1</strain>
    </source>
</reference>
<feature type="transmembrane region" description="Helical" evidence="5">
    <location>
        <begin position="136"/>
        <end position="160"/>
    </location>
</feature>
<feature type="transmembrane region" description="Helical" evidence="5">
    <location>
        <begin position="76"/>
        <end position="96"/>
    </location>
</feature>
<evidence type="ECO:0000256" key="5">
    <source>
        <dbReference type="SAM" id="Phobius"/>
    </source>
</evidence>
<dbReference type="PANTHER" id="PTHR42718">
    <property type="entry name" value="MAJOR FACILITATOR SUPERFAMILY MULTIDRUG TRANSPORTER MFSC"/>
    <property type="match status" value="1"/>
</dbReference>
<name>A0ABN7C093_9GAMM</name>
<dbReference type="InterPro" id="IPR011701">
    <property type="entry name" value="MFS"/>
</dbReference>
<feature type="transmembrane region" description="Helical" evidence="5">
    <location>
        <begin position="276"/>
        <end position="295"/>
    </location>
</feature>
<dbReference type="SUPFAM" id="SSF103473">
    <property type="entry name" value="MFS general substrate transporter"/>
    <property type="match status" value="1"/>
</dbReference>
<keyword evidence="7" id="KW-1185">Reference proteome</keyword>
<evidence type="ECO:0000256" key="2">
    <source>
        <dbReference type="ARBA" id="ARBA00022692"/>
    </source>
</evidence>
<dbReference type="PRINTS" id="PR01036">
    <property type="entry name" value="TCRTETB"/>
</dbReference>
<dbReference type="PANTHER" id="PTHR42718:SF49">
    <property type="entry name" value="EXPORT PROTEIN"/>
    <property type="match status" value="1"/>
</dbReference>
<feature type="transmembrane region" description="Helical" evidence="5">
    <location>
        <begin position="51"/>
        <end position="69"/>
    </location>
</feature>
<evidence type="ECO:0000313" key="7">
    <source>
        <dbReference type="Proteomes" id="UP001529514"/>
    </source>
</evidence>
<feature type="transmembrane region" description="Helical" evidence="5">
    <location>
        <begin position="327"/>
        <end position="346"/>
    </location>
</feature>
<proteinExistence type="predicted"/>
<dbReference type="EMBL" id="AP028978">
    <property type="protein sequence ID" value="BET95963.1"/>
    <property type="molecule type" value="Genomic_DNA"/>
</dbReference>
<evidence type="ECO:0000256" key="1">
    <source>
        <dbReference type="ARBA" id="ARBA00004141"/>
    </source>
</evidence>
<feature type="transmembrane region" description="Helical" evidence="5">
    <location>
        <begin position="166"/>
        <end position="185"/>
    </location>
</feature>
<dbReference type="Pfam" id="PF07690">
    <property type="entry name" value="MFS_1"/>
    <property type="match status" value="1"/>
</dbReference>
<organism evidence="6 7">
    <name type="scientific">Xenorhabdus taiwanensis</name>
    <dbReference type="NCBI Taxonomy" id="3085177"/>
    <lineage>
        <taxon>Bacteria</taxon>
        <taxon>Pseudomonadati</taxon>
        <taxon>Pseudomonadota</taxon>
        <taxon>Gammaproteobacteria</taxon>
        <taxon>Enterobacterales</taxon>
        <taxon>Morganellaceae</taxon>
        <taxon>Xenorhabdus</taxon>
    </lineage>
</organism>
<keyword evidence="3 5" id="KW-1133">Transmembrane helix</keyword>
<keyword evidence="4 5" id="KW-0472">Membrane</keyword>
<gene>
    <name evidence="6" type="ORF">TCT1_08840</name>
</gene>
<feature type="transmembrane region" description="Helical" evidence="5">
    <location>
        <begin position="12"/>
        <end position="31"/>
    </location>
</feature>
<feature type="transmembrane region" description="Helical" evidence="5">
    <location>
        <begin position="197"/>
        <end position="216"/>
    </location>
</feature>
<dbReference type="Proteomes" id="UP001529514">
    <property type="component" value="Chromosome"/>
</dbReference>
<sequence length="475" mass="52055">MTKFVKKRHDILIIICCAAFVIPLVFTGPAISLHAVKSDIGGDRFSLEWIINSYVIAFGGFVMAAGVAGDYIGRKLCFITGLMLFTLSSTCIAFSHNLSIIITMRMLEGIGGALVSTSATSLLAQEFYGKNKTIAFSLLGTSFGAGLAFGPIIAGFMIDYLGWRSLYWGISIFSILIFSLGKWRIKESKNNNAERLDWIGIIIFTLALILFTYALILSGKVGFSDIRVYTIISFVIPLIIVFYIVEKRVNNPLLDISLFKIPLFFGVQLLPLLTAFSYISLFVYLPIWLMIGGGFSASQTGVIILPLTLPMLVIPLLSGYLAKNYPINNISGIGFFIASVGVYMLINSTYEKIWLISFAMALIGIGNALPWGLMDALSVSVVPQEKAGLASGLFNTMRVAGEAIAITLVGSLINILTSKYINSNSIIGNDQVIAYSYIETFQVFFIIIFILSLLAGLFCLIFLKESDRINNKTNK</sequence>